<dbReference type="Gene3D" id="3.40.50.1000">
    <property type="entry name" value="HAD superfamily/HAD-like"/>
    <property type="match status" value="1"/>
</dbReference>
<feature type="active site" description="Proton donor" evidence="14">
    <location>
        <position position="77"/>
    </location>
</feature>
<dbReference type="EMBL" id="APHR01000003">
    <property type="protein sequence ID" value="EMR14264.1"/>
    <property type="molecule type" value="Genomic_DNA"/>
</dbReference>
<dbReference type="eggNOG" id="COG0560">
    <property type="taxonomic scope" value="Bacteria"/>
</dbReference>
<dbReference type="CDD" id="cd07500">
    <property type="entry name" value="HAD_PSP"/>
    <property type="match status" value="1"/>
</dbReference>
<evidence type="ECO:0000256" key="5">
    <source>
        <dbReference type="ARBA" id="ARBA00015196"/>
    </source>
</evidence>
<dbReference type="InterPro" id="IPR004469">
    <property type="entry name" value="PSP"/>
</dbReference>
<dbReference type="PATRIC" id="fig|1286106.3.peg.121"/>
<evidence type="ECO:0000256" key="10">
    <source>
        <dbReference type="ARBA" id="ARBA00023299"/>
    </source>
</evidence>
<sequence>MNTMVLQGAGLTVHAGEAIARQLAAEVKAFENFVVLHFDSANMLDLDALRQEYSFDINLLPGDFLANQAKLLVMDMDSTLISIECIDEIADFMNLKPQVSEITESAMRGEIDFETSLRSRVSLLKGLPVSVLEQVYQQRLKLNPGAELMISTLKNHNIKTALVSGGFTFFTERLQQRLGLDYTMANVLAEHDGKLTGEVVGDVCGAESKAQFLLRQCEELGIAPSQALAMGDGANDLLMMAEAGLSIAYHAKPKVQKQASTVLNHCGLEGVLGLLHLDFSQA</sequence>
<keyword evidence="10" id="KW-0718">Serine biosynthesis</keyword>
<evidence type="ECO:0000256" key="13">
    <source>
        <dbReference type="ARBA" id="ARBA00048523"/>
    </source>
</evidence>
<comment type="catalytic activity">
    <reaction evidence="12">
        <text>O-phospho-L-serine + H2O = L-serine + phosphate</text>
        <dbReference type="Rhea" id="RHEA:21208"/>
        <dbReference type="ChEBI" id="CHEBI:15377"/>
        <dbReference type="ChEBI" id="CHEBI:33384"/>
        <dbReference type="ChEBI" id="CHEBI:43474"/>
        <dbReference type="ChEBI" id="CHEBI:57524"/>
        <dbReference type="EC" id="3.1.3.3"/>
    </reaction>
</comment>
<dbReference type="Proteomes" id="UP000012019">
    <property type="component" value="Unassembled WGS sequence"/>
</dbReference>
<evidence type="ECO:0000256" key="6">
    <source>
        <dbReference type="ARBA" id="ARBA00022605"/>
    </source>
</evidence>
<proteinExistence type="inferred from homology"/>
<evidence type="ECO:0000256" key="11">
    <source>
        <dbReference type="ARBA" id="ARBA00031693"/>
    </source>
</evidence>
<dbReference type="SFLD" id="SFLDS00003">
    <property type="entry name" value="Haloacid_Dehalogenase"/>
    <property type="match status" value="1"/>
</dbReference>
<dbReference type="SFLD" id="SFLDF00029">
    <property type="entry name" value="phosphoserine_phosphatase"/>
    <property type="match status" value="1"/>
</dbReference>
<organism evidence="15 16">
    <name type="scientific">Methylophaga lonarensis MPL</name>
    <dbReference type="NCBI Taxonomy" id="1286106"/>
    <lineage>
        <taxon>Bacteria</taxon>
        <taxon>Pseudomonadati</taxon>
        <taxon>Pseudomonadota</taxon>
        <taxon>Gammaproteobacteria</taxon>
        <taxon>Thiotrichales</taxon>
        <taxon>Piscirickettsiaceae</taxon>
        <taxon>Methylophaga</taxon>
    </lineage>
</organism>
<dbReference type="InterPro" id="IPR023214">
    <property type="entry name" value="HAD_sf"/>
</dbReference>
<evidence type="ECO:0000256" key="8">
    <source>
        <dbReference type="ARBA" id="ARBA00022801"/>
    </source>
</evidence>
<name>M7PV05_9GAMM</name>
<dbReference type="GO" id="GO:0005737">
    <property type="term" value="C:cytoplasm"/>
    <property type="evidence" value="ECO:0007669"/>
    <property type="project" value="TreeGrafter"/>
</dbReference>
<dbReference type="AlphaFoldDB" id="M7PV05"/>
<comment type="caution">
    <text evidence="15">The sequence shown here is derived from an EMBL/GenBank/DDBJ whole genome shotgun (WGS) entry which is preliminary data.</text>
</comment>
<dbReference type="EC" id="3.1.3.3" evidence="4"/>
<keyword evidence="8" id="KW-0378">Hydrolase</keyword>
<evidence type="ECO:0000256" key="7">
    <source>
        <dbReference type="ARBA" id="ARBA00022723"/>
    </source>
</evidence>
<comment type="cofactor">
    <cofactor evidence="1">
        <name>Mg(2+)</name>
        <dbReference type="ChEBI" id="CHEBI:18420"/>
    </cofactor>
</comment>
<comment type="pathway">
    <text evidence="2">Amino-acid biosynthesis; L-serine biosynthesis; L-serine from 3-phospho-D-glycerate: step 3/3.</text>
</comment>
<dbReference type="RefSeq" id="WP_009725190.1">
    <property type="nucleotide sequence ID" value="NZ_APHR01000003.1"/>
</dbReference>
<keyword evidence="6" id="KW-0028">Amino-acid biosynthesis</keyword>
<protein>
    <recommendedName>
        <fullName evidence="5">Phosphoserine phosphatase</fullName>
        <ecNumber evidence="4">3.1.3.3</ecNumber>
    </recommendedName>
    <alternativeName>
        <fullName evidence="11">O-phosphoserine phosphohydrolase</fullName>
    </alternativeName>
</protein>
<evidence type="ECO:0000313" key="15">
    <source>
        <dbReference type="EMBL" id="EMR14264.1"/>
    </source>
</evidence>
<evidence type="ECO:0000256" key="12">
    <source>
        <dbReference type="ARBA" id="ARBA00048138"/>
    </source>
</evidence>
<dbReference type="SFLD" id="SFLDG01136">
    <property type="entry name" value="C1.6:_Phosphoserine_Phosphatas"/>
    <property type="match status" value="1"/>
</dbReference>
<feature type="active site" description="Nucleophile" evidence="14">
    <location>
        <position position="75"/>
    </location>
</feature>
<dbReference type="SUPFAM" id="SSF56784">
    <property type="entry name" value="HAD-like"/>
    <property type="match status" value="1"/>
</dbReference>
<keyword evidence="9" id="KW-0460">Magnesium</keyword>
<comment type="catalytic activity">
    <reaction evidence="13">
        <text>O-phospho-D-serine + H2O = D-serine + phosphate</text>
        <dbReference type="Rhea" id="RHEA:24873"/>
        <dbReference type="ChEBI" id="CHEBI:15377"/>
        <dbReference type="ChEBI" id="CHEBI:35247"/>
        <dbReference type="ChEBI" id="CHEBI:43474"/>
        <dbReference type="ChEBI" id="CHEBI:58680"/>
        <dbReference type="EC" id="3.1.3.3"/>
    </reaction>
</comment>
<reference evidence="15 16" key="1">
    <citation type="journal article" date="2013" name="Genome Announc.">
        <title>Draft Genome Sequence of Methylophaga lonarensis MPLT, a Haloalkaliphilic (Non-Methane-Utilizing) Methylotroph.</title>
        <authorList>
            <person name="Shetty S.A."/>
            <person name="Marathe N.P."/>
            <person name="Munot H."/>
            <person name="Antony C.P."/>
            <person name="Dhotre D.P."/>
            <person name="Murrell J.C."/>
            <person name="Shouche Y.S."/>
        </authorList>
    </citation>
    <scope>NUCLEOTIDE SEQUENCE [LARGE SCALE GENOMIC DNA]</scope>
    <source>
        <strain evidence="15 16">MPL</strain>
    </source>
</reference>
<gene>
    <name evidence="15" type="ORF">MPL1_00612</name>
</gene>
<evidence type="ECO:0000256" key="9">
    <source>
        <dbReference type="ARBA" id="ARBA00022842"/>
    </source>
</evidence>
<keyword evidence="16" id="KW-1185">Reference proteome</keyword>
<evidence type="ECO:0000256" key="1">
    <source>
        <dbReference type="ARBA" id="ARBA00001946"/>
    </source>
</evidence>
<evidence type="ECO:0000256" key="4">
    <source>
        <dbReference type="ARBA" id="ARBA00012640"/>
    </source>
</evidence>
<dbReference type="Gene3D" id="1.10.150.210">
    <property type="entry name" value="Phosphoserine phosphatase, domain 2"/>
    <property type="match status" value="1"/>
</dbReference>
<evidence type="ECO:0000256" key="2">
    <source>
        <dbReference type="ARBA" id="ARBA00005135"/>
    </source>
</evidence>
<dbReference type="OrthoDB" id="9792539at2"/>
<dbReference type="NCBIfam" id="TIGR00338">
    <property type="entry name" value="serB"/>
    <property type="match status" value="1"/>
</dbReference>
<evidence type="ECO:0000313" key="16">
    <source>
        <dbReference type="Proteomes" id="UP000012019"/>
    </source>
</evidence>
<dbReference type="NCBIfam" id="TIGR01488">
    <property type="entry name" value="HAD-SF-IB"/>
    <property type="match status" value="1"/>
</dbReference>
<dbReference type="Gene3D" id="3.30.70.2020">
    <property type="match status" value="1"/>
</dbReference>
<dbReference type="GO" id="GO:0000287">
    <property type="term" value="F:magnesium ion binding"/>
    <property type="evidence" value="ECO:0007669"/>
    <property type="project" value="TreeGrafter"/>
</dbReference>
<dbReference type="PANTHER" id="PTHR43344">
    <property type="entry name" value="PHOSPHOSERINE PHOSPHATASE"/>
    <property type="match status" value="1"/>
</dbReference>
<dbReference type="Pfam" id="PF00702">
    <property type="entry name" value="Hydrolase"/>
    <property type="match status" value="1"/>
</dbReference>
<dbReference type="UniPathway" id="UPA00135">
    <property type="reaction ID" value="UER00198"/>
</dbReference>
<dbReference type="SFLD" id="SFLDG01137">
    <property type="entry name" value="C1.6.1:_Phosphoserine_Phosphat"/>
    <property type="match status" value="1"/>
</dbReference>
<dbReference type="InterPro" id="IPR050582">
    <property type="entry name" value="HAD-like_SerB"/>
</dbReference>
<accession>M7PV05</accession>
<dbReference type="STRING" id="1286106.MPL1_00612"/>
<dbReference type="PANTHER" id="PTHR43344:SF2">
    <property type="entry name" value="PHOSPHOSERINE PHOSPHATASE"/>
    <property type="match status" value="1"/>
</dbReference>
<evidence type="ECO:0000256" key="14">
    <source>
        <dbReference type="PIRSR" id="PIRSR604469-1"/>
    </source>
</evidence>
<dbReference type="InterPro" id="IPR036412">
    <property type="entry name" value="HAD-like_sf"/>
</dbReference>
<keyword evidence="7" id="KW-0479">Metal-binding</keyword>
<dbReference type="GO" id="GO:0006564">
    <property type="term" value="P:L-serine biosynthetic process"/>
    <property type="evidence" value="ECO:0007669"/>
    <property type="project" value="UniProtKB-KW"/>
</dbReference>
<comment type="similarity">
    <text evidence="3">Belongs to the HAD-like hydrolase superfamily. SerB family.</text>
</comment>
<dbReference type="GO" id="GO:0036424">
    <property type="term" value="F:L-phosphoserine phosphatase activity"/>
    <property type="evidence" value="ECO:0007669"/>
    <property type="project" value="InterPro"/>
</dbReference>
<evidence type="ECO:0000256" key="3">
    <source>
        <dbReference type="ARBA" id="ARBA00009184"/>
    </source>
</evidence>